<evidence type="ECO:0000256" key="1">
    <source>
        <dbReference type="ARBA" id="ARBA00008072"/>
    </source>
</evidence>
<dbReference type="PANTHER" id="PTHR45348">
    <property type="entry name" value="HYPOTHETICAL OXIDOREDUCTASE (EUROFUNG)"/>
    <property type="match status" value="1"/>
</dbReference>
<protein>
    <submittedName>
        <fullName evidence="6">Chaperonin 10-like protein</fullName>
    </submittedName>
</protein>
<dbReference type="Pfam" id="PF00107">
    <property type="entry name" value="ADH_zinc_N"/>
    <property type="match status" value="1"/>
</dbReference>
<dbReference type="InterPro" id="IPR020843">
    <property type="entry name" value="ER"/>
</dbReference>
<dbReference type="GO" id="GO:0016651">
    <property type="term" value="F:oxidoreductase activity, acting on NAD(P)H"/>
    <property type="evidence" value="ECO:0007669"/>
    <property type="project" value="InterPro"/>
</dbReference>
<dbReference type="CDD" id="cd08249">
    <property type="entry name" value="enoyl_reductase_like"/>
    <property type="match status" value="1"/>
</dbReference>
<dbReference type="Gene3D" id="3.90.180.10">
    <property type="entry name" value="Medium-chain alcohol dehydrogenases, catalytic domain"/>
    <property type="match status" value="1"/>
</dbReference>
<keyword evidence="3" id="KW-0521">NADP</keyword>
<dbReference type="PANTHER" id="PTHR45348:SF2">
    <property type="entry name" value="ZINC-TYPE ALCOHOL DEHYDROGENASE-LIKE PROTEIN C2E1P3.01"/>
    <property type="match status" value="1"/>
</dbReference>
<comment type="similarity">
    <text evidence="1">Belongs to the zinc-containing alcohol dehydrogenase family.</text>
</comment>
<dbReference type="InterPro" id="IPR013149">
    <property type="entry name" value="ADH-like_C"/>
</dbReference>
<accession>A0A2J5HYQ7</accession>
<evidence type="ECO:0000256" key="4">
    <source>
        <dbReference type="ARBA" id="ARBA00023002"/>
    </source>
</evidence>
<dbReference type="InterPro" id="IPR011032">
    <property type="entry name" value="GroES-like_sf"/>
</dbReference>
<dbReference type="OrthoDB" id="3509362at2759"/>
<dbReference type="InterPro" id="IPR013154">
    <property type="entry name" value="ADH-like_N"/>
</dbReference>
<organism evidence="6 7">
    <name type="scientific">Aspergillus taichungensis</name>
    <dbReference type="NCBI Taxonomy" id="482145"/>
    <lineage>
        <taxon>Eukaryota</taxon>
        <taxon>Fungi</taxon>
        <taxon>Dikarya</taxon>
        <taxon>Ascomycota</taxon>
        <taxon>Pezizomycotina</taxon>
        <taxon>Eurotiomycetes</taxon>
        <taxon>Eurotiomycetidae</taxon>
        <taxon>Eurotiales</taxon>
        <taxon>Aspergillaceae</taxon>
        <taxon>Aspergillus</taxon>
        <taxon>Aspergillus subgen. Circumdati</taxon>
    </lineage>
</organism>
<dbReference type="SUPFAM" id="SSF51735">
    <property type="entry name" value="NAD(P)-binding Rossmann-fold domains"/>
    <property type="match status" value="1"/>
</dbReference>
<reference evidence="7" key="1">
    <citation type="submission" date="2017-12" db="EMBL/GenBank/DDBJ databases">
        <authorList>
            <consortium name="DOE Joint Genome Institute"/>
            <person name="Mondo S.J."/>
            <person name="Kjaerbolling I."/>
            <person name="Vesth T.C."/>
            <person name="Frisvad J.C."/>
            <person name="Nybo J.L."/>
            <person name="Theobald S."/>
            <person name="Kuo A."/>
            <person name="Bowyer P."/>
            <person name="Matsuda Y."/>
            <person name="Lyhne E.K."/>
            <person name="Kogle M.E."/>
            <person name="Clum A."/>
            <person name="Lipzen A."/>
            <person name="Salamov A."/>
            <person name="Ngan C.Y."/>
            <person name="Daum C."/>
            <person name="Chiniquy J."/>
            <person name="Barry K."/>
            <person name="LaButti K."/>
            <person name="Haridas S."/>
            <person name="Simmons B.A."/>
            <person name="Magnuson J.K."/>
            <person name="Mortensen U.H."/>
            <person name="Larsen T.O."/>
            <person name="Grigoriev I.V."/>
            <person name="Baker S.E."/>
            <person name="Andersen M.R."/>
            <person name="Nordberg H.P."/>
            <person name="Cantor M.N."/>
            <person name="Hua S.X."/>
        </authorList>
    </citation>
    <scope>NUCLEOTIDE SEQUENCE [LARGE SCALE GENOMIC DNA]</scope>
    <source>
        <strain evidence="7">IBT 19404</strain>
    </source>
</reference>
<evidence type="ECO:0000313" key="7">
    <source>
        <dbReference type="Proteomes" id="UP000235023"/>
    </source>
</evidence>
<evidence type="ECO:0000259" key="5">
    <source>
        <dbReference type="SMART" id="SM00829"/>
    </source>
</evidence>
<keyword evidence="7" id="KW-1185">Reference proteome</keyword>
<gene>
    <name evidence="6" type="ORF">BDW42DRAFT_184653</name>
</gene>
<dbReference type="Gene3D" id="3.40.50.720">
    <property type="entry name" value="NAD(P)-binding Rossmann-like Domain"/>
    <property type="match status" value="1"/>
</dbReference>
<dbReference type="SMART" id="SM00829">
    <property type="entry name" value="PKS_ER"/>
    <property type="match status" value="1"/>
</dbReference>
<dbReference type="SUPFAM" id="SSF50129">
    <property type="entry name" value="GroES-like"/>
    <property type="match status" value="1"/>
</dbReference>
<keyword evidence="2" id="KW-0547">Nucleotide-binding</keyword>
<name>A0A2J5HYQ7_9EURO</name>
<evidence type="ECO:0000256" key="2">
    <source>
        <dbReference type="ARBA" id="ARBA00022741"/>
    </source>
</evidence>
<evidence type="ECO:0000256" key="3">
    <source>
        <dbReference type="ARBA" id="ARBA00022857"/>
    </source>
</evidence>
<dbReference type="GO" id="GO:0000166">
    <property type="term" value="F:nucleotide binding"/>
    <property type="evidence" value="ECO:0007669"/>
    <property type="project" value="UniProtKB-KW"/>
</dbReference>
<dbReference type="Pfam" id="PF08240">
    <property type="entry name" value="ADH_N"/>
    <property type="match status" value="1"/>
</dbReference>
<dbReference type="InterPro" id="IPR047122">
    <property type="entry name" value="Trans-enoyl_RdTase-like"/>
</dbReference>
<keyword evidence="4" id="KW-0560">Oxidoreductase</keyword>
<proteinExistence type="inferred from homology"/>
<dbReference type="EMBL" id="KZ559525">
    <property type="protein sequence ID" value="PLN82615.1"/>
    <property type="molecule type" value="Genomic_DNA"/>
</dbReference>
<dbReference type="Proteomes" id="UP000235023">
    <property type="component" value="Unassembled WGS sequence"/>
</dbReference>
<evidence type="ECO:0000313" key="6">
    <source>
        <dbReference type="EMBL" id="PLN82615.1"/>
    </source>
</evidence>
<dbReference type="AlphaFoldDB" id="A0A2J5HYQ7"/>
<feature type="domain" description="Enoyl reductase (ER)" evidence="5">
    <location>
        <begin position="15"/>
        <end position="331"/>
    </location>
</feature>
<sequence length="338" mass="36302">MSPPNEAAWILRPKGDLKRFTAAYNAPLEGEIVIENRAVAIQPFDANVQARAYIDVPYPFILGNGVAGIVHEVGPSVTSLKKGDRVVSDTPAYQLKESKYGGWQKYVVSREATTAKIPASTTFEDAAAIPFALLTAVSALRLHLGMGKPGTNCNGKTLIWSASGSVGGYAVQYAASVGCEVVVTASPQKFEYVRSLGASTVFDYKDDEIVSKLKSLGPYDYVMTASGDAKGANAISEILQPDGGTFASVRAQSDEMKLAKNIKLIYDAFSMATQKPENGDFTEWWYHDYLPGALGGNVTPTPLEKRAGGLNRIQDACTDVLEGHSPKKLVLDPWEDGV</sequence>
<dbReference type="InterPro" id="IPR036291">
    <property type="entry name" value="NAD(P)-bd_dom_sf"/>
</dbReference>